<evidence type="ECO:0000313" key="1">
    <source>
        <dbReference type="Proteomes" id="UP000887580"/>
    </source>
</evidence>
<dbReference type="WBParaSite" id="PS1159_v2.g10658.t1">
    <property type="protein sequence ID" value="PS1159_v2.g10658.t1"/>
    <property type="gene ID" value="PS1159_v2.g10658"/>
</dbReference>
<organism evidence="1 2">
    <name type="scientific">Panagrolaimus sp. PS1159</name>
    <dbReference type="NCBI Taxonomy" id="55785"/>
    <lineage>
        <taxon>Eukaryota</taxon>
        <taxon>Metazoa</taxon>
        <taxon>Ecdysozoa</taxon>
        <taxon>Nematoda</taxon>
        <taxon>Chromadorea</taxon>
        <taxon>Rhabditida</taxon>
        <taxon>Tylenchina</taxon>
        <taxon>Panagrolaimomorpha</taxon>
        <taxon>Panagrolaimoidea</taxon>
        <taxon>Panagrolaimidae</taxon>
        <taxon>Panagrolaimus</taxon>
    </lineage>
</organism>
<sequence length="159" mass="18612">MFDEREDCNDFSSSIENSTCPSPQTSIMESVERLSADEKRLLQKTWIIVSRDLNDIGGKIFEMIFAQSPDTKTLFPFMKKTSHGKNEKVSKDIQFHGLRFMQIIESTIKSIDNPRDLEPLLDNLGRRHGRLTERTNFRPHHWSVFIECTLFHFRVLISH</sequence>
<name>A0AC35ETS8_9BILA</name>
<protein>
    <submittedName>
        <fullName evidence="2">Globin family profile domain-containing protein</fullName>
    </submittedName>
</protein>
<proteinExistence type="predicted"/>
<dbReference type="Proteomes" id="UP000887580">
    <property type="component" value="Unplaced"/>
</dbReference>
<reference evidence="2" key="1">
    <citation type="submission" date="2022-11" db="UniProtKB">
        <authorList>
            <consortium name="WormBaseParasite"/>
        </authorList>
    </citation>
    <scope>IDENTIFICATION</scope>
</reference>
<evidence type="ECO:0000313" key="2">
    <source>
        <dbReference type="WBParaSite" id="PS1159_v2.g10658.t1"/>
    </source>
</evidence>
<accession>A0AC35ETS8</accession>